<dbReference type="InterPro" id="IPR003717">
    <property type="entry name" value="RecO"/>
</dbReference>
<proteinExistence type="inferred from homology"/>
<evidence type="ECO:0000256" key="6">
    <source>
        <dbReference type="ARBA" id="ARBA00023204"/>
    </source>
</evidence>
<evidence type="ECO:0000256" key="2">
    <source>
        <dbReference type="ARBA" id="ARBA00007452"/>
    </source>
</evidence>
<dbReference type="NCBIfam" id="TIGR00613">
    <property type="entry name" value="reco"/>
    <property type="match status" value="1"/>
</dbReference>
<reference evidence="10" key="1">
    <citation type="submission" date="2022-01" db="EMBL/GenBank/DDBJ databases">
        <title>Colwellia maritima, isolated from seawater.</title>
        <authorList>
            <person name="Kristyanto S."/>
            <person name="Jung J."/>
            <person name="Jeon C.O."/>
        </authorList>
    </citation>
    <scope>NUCLEOTIDE SEQUENCE</scope>
    <source>
        <strain evidence="10">MSW7</strain>
    </source>
</reference>
<protein>
    <recommendedName>
        <fullName evidence="3 8">DNA repair protein RecO</fullName>
    </recommendedName>
    <alternativeName>
        <fullName evidence="7 8">Recombination protein O</fullName>
    </alternativeName>
</protein>
<dbReference type="Pfam" id="PF02565">
    <property type="entry name" value="RecO_C"/>
    <property type="match status" value="1"/>
</dbReference>
<evidence type="ECO:0000256" key="8">
    <source>
        <dbReference type="HAMAP-Rule" id="MF_00201"/>
    </source>
</evidence>
<keyword evidence="4 8" id="KW-0227">DNA damage</keyword>
<evidence type="ECO:0000256" key="1">
    <source>
        <dbReference type="ARBA" id="ARBA00003065"/>
    </source>
</evidence>
<sequence>MSNIQIEQHAFVLHSRPFKENQQLVELLTENEGKVSALVYVGQSKRSIKKGMIQSFLPLKLIYKGNDSGLKRISVIESTGNSYALSKNRLYCGFYINELLVRLLTNDIVCDGLFQQYQLTLGSLANNLPIAPQLRQFELSLLAELGLSFDFSPVLSNTSDNIVGFYYIADEGFVPAYNYSIANISTPWFKIAHLRAIAHHIIHGAALEQHEAEQTFKLLMRNVINHLLDGKPLNSRKLFEKR</sequence>
<dbReference type="RefSeq" id="WP_242284637.1">
    <property type="nucleotide sequence ID" value="NZ_JAKKSL010000001.1"/>
</dbReference>
<keyword evidence="5 8" id="KW-0233">DNA recombination</keyword>
<dbReference type="HAMAP" id="MF_00201">
    <property type="entry name" value="RecO"/>
    <property type="match status" value="1"/>
</dbReference>
<evidence type="ECO:0000259" key="9">
    <source>
        <dbReference type="Pfam" id="PF11967"/>
    </source>
</evidence>
<dbReference type="PANTHER" id="PTHR33991">
    <property type="entry name" value="DNA REPAIR PROTEIN RECO"/>
    <property type="match status" value="1"/>
</dbReference>
<dbReference type="Proteomes" id="UP001139646">
    <property type="component" value="Unassembled WGS sequence"/>
</dbReference>
<gene>
    <name evidence="8 10" type="primary">recO</name>
    <name evidence="10" type="ORF">L3081_07555</name>
</gene>
<comment type="similarity">
    <text evidence="2 8">Belongs to the RecO family.</text>
</comment>
<evidence type="ECO:0000256" key="5">
    <source>
        <dbReference type="ARBA" id="ARBA00023172"/>
    </source>
</evidence>
<evidence type="ECO:0000256" key="7">
    <source>
        <dbReference type="ARBA" id="ARBA00033409"/>
    </source>
</evidence>
<evidence type="ECO:0000313" key="11">
    <source>
        <dbReference type="Proteomes" id="UP001139646"/>
    </source>
</evidence>
<dbReference type="InterPro" id="IPR042242">
    <property type="entry name" value="RecO_C"/>
</dbReference>
<dbReference type="SUPFAM" id="SSF50249">
    <property type="entry name" value="Nucleic acid-binding proteins"/>
    <property type="match status" value="1"/>
</dbReference>
<evidence type="ECO:0000313" key="10">
    <source>
        <dbReference type="EMBL" id="MCI2283284.1"/>
    </source>
</evidence>
<keyword evidence="11" id="KW-1185">Reference proteome</keyword>
<dbReference type="PANTHER" id="PTHR33991:SF1">
    <property type="entry name" value="DNA REPAIR PROTEIN RECO"/>
    <property type="match status" value="1"/>
</dbReference>
<organism evidence="10 11">
    <name type="scientific">Colwellia maritima</name>
    <dbReference type="NCBI Taxonomy" id="2912588"/>
    <lineage>
        <taxon>Bacteria</taxon>
        <taxon>Pseudomonadati</taxon>
        <taxon>Pseudomonadota</taxon>
        <taxon>Gammaproteobacteria</taxon>
        <taxon>Alteromonadales</taxon>
        <taxon>Colwelliaceae</taxon>
        <taxon>Colwellia</taxon>
    </lineage>
</organism>
<feature type="domain" description="DNA replication/recombination mediator RecO N-terminal" evidence="9">
    <location>
        <begin position="5"/>
        <end position="78"/>
    </location>
</feature>
<keyword evidence="6 8" id="KW-0234">DNA repair</keyword>
<dbReference type="InterPro" id="IPR022572">
    <property type="entry name" value="DNA_rep/recomb_RecO_N"/>
</dbReference>
<dbReference type="Gene3D" id="1.20.1440.120">
    <property type="entry name" value="Recombination protein O, C-terminal domain"/>
    <property type="match status" value="1"/>
</dbReference>
<comment type="function">
    <text evidence="1 8">Involved in DNA repair and RecF pathway recombination.</text>
</comment>
<accession>A0ABS9WZE1</accession>
<evidence type="ECO:0000256" key="4">
    <source>
        <dbReference type="ARBA" id="ARBA00022763"/>
    </source>
</evidence>
<dbReference type="Gene3D" id="2.40.50.140">
    <property type="entry name" value="Nucleic acid-binding proteins"/>
    <property type="match status" value="1"/>
</dbReference>
<dbReference type="Pfam" id="PF11967">
    <property type="entry name" value="RecO_N"/>
    <property type="match status" value="1"/>
</dbReference>
<dbReference type="InterPro" id="IPR012340">
    <property type="entry name" value="NA-bd_OB-fold"/>
</dbReference>
<dbReference type="EMBL" id="JAKKSL010000001">
    <property type="protein sequence ID" value="MCI2283284.1"/>
    <property type="molecule type" value="Genomic_DNA"/>
</dbReference>
<name>A0ABS9WZE1_9GAMM</name>
<comment type="caution">
    <text evidence="10">The sequence shown here is derived from an EMBL/GenBank/DDBJ whole genome shotgun (WGS) entry which is preliminary data.</text>
</comment>
<evidence type="ECO:0000256" key="3">
    <source>
        <dbReference type="ARBA" id="ARBA00021310"/>
    </source>
</evidence>